<dbReference type="EMBL" id="JASSOM010000045">
    <property type="protein sequence ID" value="MDK9362793.1"/>
    <property type="molecule type" value="Genomic_DNA"/>
</dbReference>
<feature type="domain" description="Tyr recombinase" evidence="5">
    <location>
        <begin position="157"/>
        <end position="335"/>
    </location>
</feature>
<keyword evidence="4" id="KW-0233">DNA recombination</keyword>
<keyword evidence="7" id="KW-1185">Reference proteome</keyword>
<dbReference type="GO" id="GO:0006310">
    <property type="term" value="P:DNA recombination"/>
    <property type="evidence" value="ECO:0007669"/>
    <property type="project" value="UniProtKB-KW"/>
</dbReference>
<dbReference type="InterPro" id="IPR050090">
    <property type="entry name" value="Tyrosine_recombinase_XerCD"/>
</dbReference>
<proteinExistence type="inferred from homology"/>
<evidence type="ECO:0000256" key="3">
    <source>
        <dbReference type="ARBA" id="ARBA00023125"/>
    </source>
</evidence>
<evidence type="ECO:0000259" key="5">
    <source>
        <dbReference type="PROSITE" id="PS51898"/>
    </source>
</evidence>
<dbReference type="InterPro" id="IPR013762">
    <property type="entry name" value="Integrase-like_cat_sf"/>
</dbReference>
<dbReference type="InterPro" id="IPR002104">
    <property type="entry name" value="Integrase_catalytic"/>
</dbReference>
<evidence type="ECO:0000313" key="6">
    <source>
        <dbReference type="EMBL" id="MDK9362793.1"/>
    </source>
</evidence>
<organism evidence="6 7">
    <name type="scientific">Lelliottia wanjuensis</name>
    <dbReference type="NCBI Taxonomy" id="3050585"/>
    <lineage>
        <taxon>Bacteria</taxon>
        <taxon>Pseudomonadati</taxon>
        <taxon>Pseudomonadota</taxon>
        <taxon>Gammaproteobacteria</taxon>
        <taxon>Enterobacterales</taxon>
        <taxon>Enterobacteriaceae</taxon>
        <taxon>Lelliottia</taxon>
    </lineage>
</organism>
<comment type="similarity">
    <text evidence="1">Belongs to the 'phage' integrase family.</text>
</comment>
<dbReference type="PROSITE" id="PS51898">
    <property type="entry name" value="TYR_RECOMBINASE"/>
    <property type="match status" value="1"/>
</dbReference>
<dbReference type="InterPro" id="IPR011010">
    <property type="entry name" value="DNA_brk_join_enz"/>
</dbReference>
<dbReference type="Gene3D" id="1.10.443.10">
    <property type="entry name" value="Intergrase catalytic core"/>
    <property type="match status" value="1"/>
</dbReference>
<comment type="caution">
    <text evidence="6">The sequence shown here is derived from an EMBL/GenBank/DDBJ whole genome shotgun (WGS) entry which is preliminary data.</text>
</comment>
<evidence type="ECO:0000313" key="7">
    <source>
        <dbReference type="Proteomes" id="UP001223214"/>
    </source>
</evidence>
<evidence type="ECO:0000256" key="1">
    <source>
        <dbReference type="ARBA" id="ARBA00008857"/>
    </source>
</evidence>
<keyword evidence="2" id="KW-0229">DNA integration</keyword>
<gene>
    <name evidence="6" type="ORF">QQF32_06265</name>
</gene>
<dbReference type="PANTHER" id="PTHR30349">
    <property type="entry name" value="PHAGE INTEGRASE-RELATED"/>
    <property type="match status" value="1"/>
</dbReference>
<dbReference type="GO" id="GO:0003677">
    <property type="term" value="F:DNA binding"/>
    <property type="evidence" value="ECO:0007669"/>
    <property type="project" value="UniProtKB-KW"/>
</dbReference>
<sequence>MAFIRETGTGARRRYIVNYRDEDAMTGRRKKFRVIDDAAEFMYQLEVSALDWRTADNAETVKRWTLQKLAWFWLGHQRDQLNRNKIRATSYDRYRYSLLSLPADLLDKYLNKITSRQLTERLDPHALNYIGAAFSYLTRVGMIAHNPVKKTKKQADRPWIIPDEETVIAMLEKAERREKIAIWLGAACALRISEVLALTYRDLSIDEIQVNKHLTTRGIARGRKRGKGRPIDMPIGLYECLDKTLMGTDAPVIAGRGGERLSLNYSTSGVMKRLLNEFGVARFHDLRHFAVSSLVKSGVDILDVSDMVGHSRPSVTLNVYGHLFREKPSLKNALRGGVRRI</sequence>
<protein>
    <submittedName>
        <fullName evidence="6">Tyrosine-type recombinase/integrase</fullName>
    </submittedName>
</protein>
<evidence type="ECO:0000256" key="4">
    <source>
        <dbReference type="ARBA" id="ARBA00023172"/>
    </source>
</evidence>
<dbReference type="PANTHER" id="PTHR30349:SF41">
    <property type="entry name" value="INTEGRASE_RECOMBINASE PROTEIN MJ0367-RELATED"/>
    <property type="match status" value="1"/>
</dbReference>
<keyword evidence="3" id="KW-0238">DNA-binding</keyword>
<dbReference type="GO" id="GO:0015074">
    <property type="term" value="P:DNA integration"/>
    <property type="evidence" value="ECO:0007669"/>
    <property type="project" value="UniProtKB-KW"/>
</dbReference>
<dbReference type="RefSeq" id="WP_285148244.1">
    <property type="nucleotide sequence ID" value="NZ_JASSOM010000045.1"/>
</dbReference>
<reference evidence="6 7" key="1">
    <citation type="submission" date="2023-06" db="EMBL/GenBank/DDBJ databases">
        <title>Identification and characterization of antibiotic-resistant Gram-negative bacteria.</title>
        <authorList>
            <person name="Cho G.-S."/>
            <person name="Lee J."/>
            <person name="Tai E."/>
            <person name="Jeong S."/>
            <person name="Kim I."/>
            <person name="Kim B.-E."/>
            <person name="Jeong M.-I."/>
            <person name="Oh K.-K."/>
            <person name="Franz C.M.A.P."/>
        </authorList>
    </citation>
    <scope>NUCLEOTIDE SEQUENCE [LARGE SCALE GENOMIC DNA]</scope>
    <source>
        <strain evidence="6 7">V106_12</strain>
    </source>
</reference>
<dbReference type="Pfam" id="PF00589">
    <property type="entry name" value="Phage_integrase"/>
    <property type="match status" value="1"/>
</dbReference>
<dbReference type="AlphaFoldDB" id="A0AAP4FRM5"/>
<evidence type="ECO:0000256" key="2">
    <source>
        <dbReference type="ARBA" id="ARBA00022908"/>
    </source>
</evidence>
<dbReference type="SUPFAM" id="SSF56349">
    <property type="entry name" value="DNA breaking-rejoining enzymes"/>
    <property type="match status" value="1"/>
</dbReference>
<accession>A0AAP4FRM5</accession>
<dbReference type="Proteomes" id="UP001223214">
    <property type="component" value="Unassembled WGS sequence"/>
</dbReference>
<name>A0AAP4FRM5_9ENTR</name>